<dbReference type="RefSeq" id="WP_109037827.1">
    <property type="nucleotide sequence ID" value="NZ_CP029210.1"/>
</dbReference>
<feature type="domain" description="AB hydrolase-1" evidence="4">
    <location>
        <begin position="71"/>
        <end position="326"/>
    </location>
</feature>
<feature type="active site" evidence="3">
    <location>
        <position position="322"/>
    </location>
</feature>
<proteinExistence type="predicted"/>
<dbReference type="EMBL" id="CP029210">
    <property type="protein sequence ID" value="AWI54794.1"/>
    <property type="molecule type" value="Genomic_DNA"/>
</dbReference>
<evidence type="ECO:0000259" key="4">
    <source>
        <dbReference type="Pfam" id="PF00561"/>
    </source>
</evidence>
<keyword evidence="1" id="KW-0028">Amino-acid biosynthesis</keyword>
<name>A0A2U8FWJ2_9BURK</name>
<evidence type="ECO:0000256" key="1">
    <source>
        <dbReference type="ARBA" id="ARBA00023167"/>
    </source>
</evidence>
<dbReference type="Pfam" id="PF00561">
    <property type="entry name" value="Abhydrolase_1"/>
    <property type="match status" value="1"/>
</dbReference>
<dbReference type="GO" id="GO:0009086">
    <property type="term" value="P:methionine biosynthetic process"/>
    <property type="evidence" value="ECO:0007669"/>
    <property type="project" value="UniProtKB-KW"/>
</dbReference>
<feature type="active site" description="Nucleophile" evidence="3">
    <location>
        <position position="139"/>
    </location>
</feature>
<dbReference type="InterPro" id="IPR008220">
    <property type="entry name" value="HAT_MetX-like"/>
</dbReference>
<dbReference type="Gene3D" id="3.40.50.1820">
    <property type="entry name" value="alpha/beta hydrolase"/>
    <property type="match status" value="1"/>
</dbReference>
<dbReference type="OrthoDB" id="9800754at2"/>
<keyword evidence="1" id="KW-0486">Methionine biosynthesis</keyword>
<dbReference type="SUPFAM" id="SSF53474">
    <property type="entry name" value="alpha/beta-Hydrolases"/>
    <property type="match status" value="1"/>
</dbReference>
<dbReference type="PANTHER" id="PTHR32268">
    <property type="entry name" value="HOMOSERINE O-ACETYLTRANSFERASE"/>
    <property type="match status" value="1"/>
</dbReference>
<reference evidence="5 6" key="1">
    <citation type="submission" date="2018-05" db="EMBL/GenBank/DDBJ databases">
        <title>complete genome sequence of Aquabacterium olei NBRC 110486.</title>
        <authorList>
            <person name="Tang B."/>
            <person name="Chang J."/>
            <person name="Zhang L."/>
            <person name="Yang H."/>
        </authorList>
    </citation>
    <scope>NUCLEOTIDE SEQUENCE [LARGE SCALE GENOMIC DNA]</scope>
    <source>
        <strain evidence="5 6">NBRC 110486</strain>
    </source>
</reference>
<dbReference type="Proteomes" id="UP000244892">
    <property type="component" value="Chromosome"/>
</dbReference>
<keyword evidence="2" id="KW-0808">Transferase</keyword>
<gene>
    <name evidence="5" type="ORF">DEH84_16255</name>
</gene>
<dbReference type="NCBIfam" id="NF005757">
    <property type="entry name" value="PRK07581.1"/>
    <property type="match status" value="1"/>
</dbReference>
<dbReference type="InterPro" id="IPR000073">
    <property type="entry name" value="AB_hydrolase_1"/>
</dbReference>
<dbReference type="InterPro" id="IPR029058">
    <property type="entry name" value="AB_hydrolase_fold"/>
</dbReference>
<keyword evidence="2" id="KW-0012">Acyltransferase</keyword>
<feature type="active site" evidence="3">
    <location>
        <position position="293"/>
    </location>
</feature>
<sequence length="352" mass="38702">MNTYYTQENHGPFQLIDIGRLELEEGGVLPHCELAVATHGQLNAAKDNAILVPTWYSGTSKIMEQVYIGPGRALDPTKYFIVVVNQIGNGLSVSPHNTTGDQGGPNFPKVRIGDDVRAQHRLLTEHFGIRRLALVVGGSMGAQQTYEWAVRYPDMVERAAPIAGTACNTEHDFLFAETLVEAITTDPGFQEGRYQSPADVAAGLKRHAKLWTVMGWSTEFFRCGRHRVLGFESVQAFVDGFMTGYFGPMDPNNLLCMAWKWQRGDISRHTDGDKAAALGRIRARTYVMPIATDMFFPPSDCQAEQQLIPNSAFRPIDSLDGHLALFGTDADAIGQIDVHLKALLAEPAPDLG</sequence>
<dbReference type="GO" id="GO:0016747">
    <property type="term" value="F:acyltransferase activity, transferring groups other than amino-acyl groups"/>
    <property type="evidence" value="ECO:0007669"/>
    <property type="project" value="InterPro"/>
</dbReference>
<dbReference type="PANTHER" id="PTHR32268:SF15">
    <property type="entry name" value="HOMOSERINE ACETYLTRANSFERASE FAMILY PROTEIN (AFU_ORTHOLOGUE AFUA_1G15350)"/>
    <property type="match status" value="1"/>
</dbReference>
<evidence type="ECO:0000313" key="6">
    <source>
        <dbReference type="Proteomes" id="UP000244892"/>
    </source>
</evidence>
<accession>A0A2U8FWJ2</accession>
<evidence type="ECO:0000313" key="5">
    <source>
        <dbReference type="EMBL" id="AWI54794.1"/>
    </source>
</evidence>
<keyword evidence="6" id="KW-1185">Reference proteome</keyword>
<evidence type="ECO:0000256" key="2">
    <source>
        <dbReference type="ARBA" id="ARBA00023315"/>
    </source>
</evidence>
<evidence type="ECO:0000256" key="3">
    <source>
        <dbReference type="PIRSR" id="PIRSR000443-1"/>
    </source>
</evidence>
<protein>
    <recommendedName>
        <fullName evidence="4">AB hydrolase-1 domain-containing protein</fullName>
    </recommendedName>
</protein>
<dbReference type="AlphaFoldDB" id="A0A2U8FWJ2"/>
<organism evidence="5 6">
    <name type="scientific">Aquabacterium olei</name>
    <dbReference type="NCBI Taxonomy" id="1296669"/>
    <lineage>
        <taxon>Bacteria</taxon>
        <taxon>Pseudomonadati</taxon>
        <taxon>Pseudomonadota</taxon>
        <taxon>Betaproteobacteria</taxon>
        <taxon>Burkholderiales</taxon>
        <taxon>Aquabacterium</taxon>
    </lineage>
</organism>
<dbReference type="PIRSF" id="PIRSF000443">
    <property type="entry name" value="Homoser_Ac_trans"/>
    <property type="match status" value="1"/>
</dbReference>
<dbReference type="KEGG" id="aon:DEH84_16255"/>